<dbReference type="EMBL" id="JACAZH010000004">
    <property type="protein sequence ID" value="KAF7370343.1"/>
    <property type="molecule type" value="Genomic_DNA"/>
</dbReference>
<organism evidence="1 2">
    <name type="scientific">Mycena sanguinolenta</name>
    <dbReference type="NCBI Taxonomy" id="230812"/>
    <lineage>
        <taxon>Eukaryota</taxon>
        <taxon>Fungi</taxon>
        <taxon>Dikarya</taxon>
        <taxon>Basidiomycota</taxon>
        <taxon>Agaricomycotina</taxon>
        <taxon>Agaricomycetes</taxon>
        <taxon>Agaricomycetidae</taxon>
        <taxon>Agaricales</taxon>
        <taxon>Marasmiineae</taxon>
        <taxon>Mycenaceae</taxon>
        <taxon>Mycena</taxon>
    </lineage>
</organism>
<reference evidence="1" key="1">
    <citation type="submission" date="2020-05" db="EMBL/GenBank/DDBJ databases">
        <title>Mycena genomes resolve the evolution of fungal bioluminescence.</title>
        <authorList>
            <person name="Tsai I.J."/>
        </authorList>
    </citation>
    <scope>NUCLEOTIDE SEQUENCE</scope>
    <source>
        <strain evidence="1">160909Yilan</strain>
    </source>
</reference>
<accession>A0A8H6Z180</accession>
<keyword evidence="2" id="KW-1185">Reference proteome</keyword>
<dbReference type="OrthoDB" id="2977946at2759"/>
<evidence type="ECO:0000313" key="1">
    <source>
        <dbReference type="EMBL" id="KAF7370343.1"/>
    </source>
</evidence>
<comment type="caution">
    <text evidence="1">The sequence shown here is derived from an EMBL/GenBank/DDBJ whole genome shotgun (WGS) entry which is preliminary data.</text>
</comment>
<proteinExistence type="predicted"/>
<gene>
    <name evidence="1" type="ORF">MSAN_00665700</name>
</gene>
<dbReference type="Proteomes" id="UP000623467">
    <property type="component" value="Unassembled WGS sequence"/>
</dbReference>
<name>A0A8H6Z180_9AGAR</name>
<evidence type="ECO:0000313" key="2">
    <source>
        <dbReference type="Proteomes" id="UP000623467"/>
    </source>
</evidence>
<sequence length="192" mass="22133">MSDSETISLSLQSPLFWHALTIALPLIPTVDLRYGGIGIVVVHLGVYVAHRIRPSSRIDQLNNEIKMAEELLSSAGFPEYPRIIFEVDEICCKLLQERLFVSQIQSDLLEEHHSSWIIHLQKMRAIWEKLNQCEHRILTLRTKTLLIIELDNRRKLAEDIKKSRETSAALHSAGITWYSQRSHDLESNQEVV</sequence>
<dbReference type="AlphaFoldDB" id="A0A8H6Z180"/>
<protein>
    <submittedName>
        <fullName evidence="1">Uncharacterized protein</fullName>
    </submittedName>
</protein>